<name>A0A0N1IK80_LEPSE</name>
<sequence>MEACASDEVRAYVERNQGLIDCILTRRAHDERRCDLYQRIQQAQDAQRRQLEVATAALEKELLSTLEKKYTLDQQHGRNPKGPFAKADAGHSPSKRFDAAERLRASIVETQRFNEALRIEIVKQASRCDLLKQHAQEKEQRCCALRDDIDQECSRCAAHAWTWHTAMPSIPHTRDYDARSATEKVQTLADALLIDTTQFYQRAYAAVRDDVVAYIALQDEFISHLQRAPPPAEMPSSFEASLADSVQLLCGTYTQLRCREQEHYQGALQKLQRLLREPTV</sequence>
<keyword evidence="3" id="KW-1185">Reference proteome</keyword>
<evidence type="ECO:0000256" key="1">
    <source>
        <dbReference type="SAM" id="MobiDB-lite"/>
    </source>
</evidence>
<dbReference type="OMA" id="ASICETQ"/>
<accession>A0A0N1IK80</accession>
<comment type="caution">
    <text evidence="2">The sequence shown here is derived from an EMBL/GenBank/DDBJ whole genome shotgun (WGS) entry which is preliminary data.</text>
</comment>
<evidence type="ECO:0000313" key="3">
    <source>
        <dbReference type="Proteomes" id="UP000038009"/>
    </source>
</evidence>
<dbReference type="Proteomes" id="UP000038009">
    <property type="component" value="Unassembled WGS sequence"/>
</dbReference>
<evidence type="ECO:0000313" key="2">
    <source>
        <dbReference type="EMBL" id="KPI85955.1"/>
    </source>
</evidence>
<feature type="region of interest" description="Disordered" evidence="1">
    <location>
        <begin position="72"/>
        <end position="92"/>
    </location>
</feature>
<organism evidence="2 3">
    <name type="scientific">Leptomonas seymouri</name>
    <dbReference type="NCBI Taxonomy" id="5684"/>
    <lineage>
        <taxon>Eukaryota</taxon>
        <taxon>Discoba</taxon>
        <taxon>Euglenozoa</taxon>
        <taxon>Kinetoplastea</taxon>
        <taxon>Metakinetoplastina</taxon>
        <taxon>Trypanosomatida</taxon>
        <taxon>Trypanosomatidae</taxon>
        <taxon>Leishmaniinae</taxon>
        <taxon>Leptomonas</taxon>
    </lineage>
</organism>
<protein>
    <submittedName>
        <fullName evidence="2">Uncharacterized protein</fullName>
    </submittedName>
</protein>
<reference evidence="2 3" key="1">
    <citation type="journal article" date="2015" name="PLoS Pathog.">
        <title>Leptomonas seymouri: Adaptations to the Dixenous Life Cycle Analyzed by Genome Sequencing, Transcriptome Profiling and Co-infection with Leishmania donovani.</title>
        <authorList>
            <person name="Kraeva N."/>
            <person name="Butenko A."/>
            <person name="Hlavacova J."/>
            <person name="Kostygov A."/>
            <person name="Myskova J."/>
            <person name="Grybchuk D."/>
            <person name="Lestinova T."/>
            <person name="Votypka J."/>
            <person name="Volf P."/>
            <person name="Opperdoes F."/>
            <person name="Flegontov P."/>
            <person name="Lukes J."/>
            <person name="Yurchenko V."/>
        </authorList>
    </citation>
    <scope>NUCLEOTIDE SEQUENCE [LARGE SCALE GENOMIC DNA]</scope>
    <source>
        <strain evidence="2 3">ATCC 30220</strain>
    </source>
</reference>
<proteinExistence type="predicted"/>
<dbReference type="VEuPathDB" id="TriTrypDB:Lsey_0157_0170"/>
<gene>
    <name evidence="2" type="ORF">ABL78_4998</name>
</gene>
<dbReference type="EMBL" id="LJSK01000157">
    <property type="protein sequence ID" value="KPI85955.1"/>
    <property type="molecule type" value="Genomic_DNA"/>
</dbReference>
<dbReference type="OrthoDB" id="10511478at2759"/>
<dbReference type="AlphaFoldDB" id="A0A0N1IK80"/>